<dbReference type="AlphaFoldDB" id="A0A4R7BC05"/>
<dbReference type="EMBL" id="SNZP01000002">
    <property type="protein sequence ID" value="TDR82193.1"/>
    <property type="molecule type" value="Genomic_DNA"/>
</dbReference>
<dbReference type="Proteomes" id="UP000295611">
    <property type="component" value="Unassembled WGS sequence"/>
</dbReference>
<gene>
    <name evidence="1" type="ORF">DFP86_102307</name>
</gene>
<organism evidence="1 2">
    <name type="scientific">Paludibacterium purpuratum</name>
    <dbReference type="NCBI Taxonomy" id="1144873"/>
    <lineage>
        <taxon>Bacteria</taxon>
        <taxon>Pseudomonadati</taxon>
        <taxon>Pseudomonadota</taxon>
        <taxon>Betaproteobacteria</taxon>
        <taxon>Neisseriales</taxon>
        <taxon>Chromobacteriaceae</taxon>
        <taxon>Paludibacterium</taxon>
    </lineage>
</organism>
<accession>A0A4R7BC05</accession>
<protein>
    <submittedName>
        <fullName evidence="1">Uncharacterized protein</fullName>
    </submittedName>
</protein>
<evidence type="ECO:0000313" key="2">
    <source>
        <dbReference type="Proteomes" id="UP000295611"/>
    </source>
</evidence>
<sequence>MHLERCKSVLDACHLREGQHVLMATGRAAKVAVIDQTVIRFDYFERRGPDDYVIVPRHKVPELVRV</sequence>
<reference evidence="1 2" key="1">
    <citation type="submission" date="2019-03" db="EMBL/GenBank/DDBJ databases">
        <title>Genomic Encyclopedia of Type Strains, Phase III (KMG-III): the genomes of soil and plant-associated and newly described type strains.</title>
        <authorList>
            <person name="Whitman W."/>
        </authorList>
    </citation>
    <scope>NUCLEOTIDE SEQUENCE [LARGE SCALE GENOMIC DNA]</scope>
    <source>
        <strain evidence="1 2">CECT 8976</strain>
    </source>
</reference>
<keyword evidence="2" id="KW-1185">Reference proteome</keyword>
<evidence type="ECO:0000313" key="1">
    <source>
        <dbReference type="EMBL" id="TDR82193.1"/>
    </source>
</evidence>
<dbReference type="RefSeq" id="WP_133678609.1">
    <property type="nucleotide sequence ID" value="NZ_SNZP01000002.1"/>
</dbReference>
<dbReference type="OrthoDB" id="8592716at2"/>
<proteinExistence type="predicted"/>
<comment type="caution">
    <text evidence="1">The sequence shown here is derived from an EMBL/GenBank/DDBJ whole genome shotgun (WGS) entry which is preliminary data.</text>
</comment>
<name>A0A4R7BC05_9NEIS</name>